<feature type="domain" description="COS" evidence="6">
    <location>
        <begin position="105"/>
        <end position="162"/>
    </location>
</feature>
<feature type="domain" description="B30.2/SPRY" evidence="4">
    <location>
        <begin position="250"/>
        <end position="472"/>
    </location>
</feature>
<dbReference type="Pfam" id="PF00041">
    <property type="entry name" value="fn3"/>
    <property type="match status" value="1"/>
</dbReference>
<dbReference type="InterPro" id="IPR017903">
    <property type="entry name" value="COS_domain"/>
</dbReference>
<evidence type="ECO:0000313" key="8">
    <source>
        <dbReference type="Proteomes" id="UP000261540"/>
    </source>
</evidence>
<dbReference type="InterPro" id="IPR001870">
    <property type="entry name" value="B30.2/SPRY"/>
</dbReference>
<dbReference type="InterPro" id="IPR003961">
    <property type="entry name" value="FN3_dom"/>
</dbReference>
<feature type="compositionally biased region" description="Basic and acidic residues" evidence="3">
    <location>
        <begin position="297"/>
        <end position="307"/>
    </location>
</feature>
<dbReference type="InterPro" id="IPR003877">
    <property type="entry name" value="SPRY_dom"/>
</dbReference>
<dbReference type="SMART" id="SM00060">
    <property type="entry name" value="FN3"/>
    <property type="match status" value="1"/>
</dbReference>
<evidence type="ECO:0000313" key="7">
    <source>
        <dbReference type="Ensembl" id="ENSPKIP00000011217.1"/>
    </source>
</evidence>
<dbReference type="PROSITE" id="PS50853">
    <property type="entry name" value="FN3"/>
    <property type="match status" value="1"/>
</dbReference>
<sequence>MDAQKEALHRIITTLAKRKEELHTFIETLRYSLTSLQSNTSQVLSDLEEEFDTLFSMLYEMKDSMTGTVKQEQTRKMQELQNQLTQSSSALESSEELLAFANNAMLIRDGEDFMKAAKHIRDRVTVAPAFRHTMKLKATANMSYLTVDFSEERRMLEKLSFLPVPRAPEIDVTGCLVTDNTVTVAWRMPVEDSKIDHYILEYRKTNHEGLPRVKDEYCWEVADNVKVTKFTLTGLIFDSEFMNFRIRACNKAAVGDYSDPVTLETRAFNFNLDATSSHLNLKVEDQRVEWDPQSGKLESKVKGKENKGGGGTASPSRTRPTSRAPAARGRDRFTGESYTVLGDKSISSGQHYWEVKAMKDYKSYSVGVAYKNFGKFDQLGKTNTSWCVHVNNWLQTSLAAKHNNKTKSLEVPVPDGIGVYCDFDRGQLSFYNAENKQLLHTFKTKFIQPVIPAFMVWCGALALSAGLQVPSIIGGFQKTDKGSEAPAATVAPRIS</sequence>
<evidence type="ECO:0000259" key="6">
    <source>
        <dbReference type="PROSITE" id="PS51262"/>
    </source>
</evidence>
<accession>A0A3B3QXD6</accession>
<evidence type="ECO:0000256" key="2">
    <source>
        <dbReference type="SAM" id="Coils"/>
    </source>
</evidence>
<dbReference type="InterPro" id="IPR013320">
    <property type="entry name" value="ConA-like_dom_sf"/>
</dbReference>
<protein>
    <submittedName>
        <fullName evidence="7">Fibronectin type III and SPRY domain containing 1 like</fullName>
    </submittedName>
</protein>
<dbReference type="PROSITE" id="PS51262">
    <property type="entry name" value="COS"/>
    <property type="match status" value="1"/>
</dbReference>
<evidence type="ECO:0000259" key="4">
    <source>
        <dbReference type="PROSITE" id="PS50188"/>
    </source>
</evidence>
<keyword evidence="8" id="KW-1185">Reference proteome</keyword>
<dbReference type="GeneTree" id="ENSGT00940000157979"/>
<dbReference type="Pfam" id="PF00622">
    <property type="entry name" value="SPRY"/>
    <property type="match status" value="1"/>
</dbReference>
<evidence type="ECO:0000256" key="1">
    <source>
        <dbReference type="ARBA" id="ARBA00023054"/>
    </source>
</evidence>
<keyword evidence="1 2" id="KW-0175">Coiled coil</keyword>
<dbReference type="PROSITE" id="PS50188">
    <property type="entry name" value="B302_SPRY"/>
    <property type="match status" value="1"/>
</dbReference>
<dbReference type="GeneID" id="111842016"/>
<dbReference type="SMART" id="SM00449">
    <property type="entry name" value="SPRY"/>
    <property type="match status" value="1"/>
</dbReference>
<dbReference type="InterPro" id="IPR013783">
    <property type="entry name" value="Ig-like_fold"/>
</dbReference>
<reference evidence="7" key="2">
    <citation type="submission" date="2025-09" db="UniProtKB">
        <authorList>
            <consortium name="Ensembl"/>
        </authorList>
    </citation>
    <scope>IDENTIFICATION</scope>
</reference>
<dbReference type="SUPFAM" id="SSF49899">
    <property type="entry name" value="Concanavalin A-like lectins/glucanases"/>
    <property type="match status" value="1"/>
</dbReference>
<dbReference type="Ensembl" id="ENSPKIT00000023805.1">
    <property type="protein sequence ID" value="ENSPKIP00000011217.1"/>
    <property type="gene ID" value="ENSPKIG00000018766.1"/>
</dbReference>
<dbReference type="Gene3D" id="2.60.40.10">
    <property type="entry name" value="Immunoglobulins"/>
    <property type="match status" value="1"/>
</dbReference>
<proteinExistence type="predicted"/>
<dbReference type="Gene3D" id="1.20.5.170">
    <property type="match status" value="1"/>
</dbReference>
<feature type="region of interest" description="Disordered" evidence="3">
    <location>
        <begin position="290"/>
        <end position="329"/>
    </location>
</feature>
<dbReference type="RefSeq" id="XP_023663990.1">
    <property type="nucleotide sequence ID" value="XM_023808222.2"/>
</dbReference>
<dbReference type="AlphaFoldDB" id="A0A3B3QXD6"/>
<evidence type="ECO:0000256" key="3">
    <source>
        <dbReference type="SAM" id="MobiDB-lite"/>
    </source>
</evidence>
<dbReference type="Gene3D" id="2.60.120.920">
    <property type="match status" value="1"/>
</dbReference>
<dbReference type="InterPro" id="IPR050617">
    <property type="entry name" value="E3_ligase_FN3/SPRY"/>
</dbReference>
<dbReference type="CDD" id="cd00063">
    <property type="entry name" value="FN3"/>
    <property type="match status" value="1"/>
</dbReference>
<dbReference type="PANTHER" id="PTHR24099:SF8">
    <property type="entry name" value="FSD1-LIKE PROTEIN"/>
    <property type="match status" value="1"/>
</dbReference>
<feature type="domain" description="Fibronectin type-III" evidence="5">
    <location>
        <begin position="164"/>
        <end position="268"/>
    </location>
</feature>
<feature type="coiled-coil region" evidence="2">
    <location>
        <begin position="70"/>
        <end position="97"/>
    </location>
</feature>
<feature type="compositionally biased region" description="Low complexity" evidence="3">
    <location>
        <begin position="313"/>
        <end position="327"/>
    </location>
</feature>
<dbReference type="SMART" id="SM00502">
    <property type="entry name" value="BBC"/>
    <property type="match status" value="1"/>
</dbReference>
<dbReference type="SUPFAM" id="SSF49265">
    <property type="entry name" value="Fibronectin type III"/>
    <property type="match status" value="1"/>
</dbReference>
<dbReference type="InterPro" id="IPR003649">
    <property type="entry name" value="Bbox_C"/>
</dbReference>
<evidence type="ECO:0000259" key="5">
    <source>
        <dbReference type="PROSITE" id="PS50853"/>
    </source>
</evidence>
<reference evidence="7" key="1">
    <citation type="submission" date="2025-08" db="UniProtKB">
        <authorList>
            <consortium name="Ensembl"/>
        </authorList>
    </citation>
    <scope>IDENTIFICATION</scope>
</reference>
<dbReference type="OrthoDB" id="9927450at2759"/>
<dbReference type="InterPro" id="IPR036116">
    <property type="entry name" value="FN3_sf"/>
</dbReference>
<dbReference type="InterPro" id="IPR043136">
    <property type="entry name" value="B30.2/SPRY_sf"/>
</dbReference>
<dbReference type="PANTHER" id="PTHR24099">
    <property type="entry name" value="E3 UBIQUITIN-PROTEIN LIGASE TRIM36-RELATED"/>
    <property type="match status" value="1"/>
</dbReference>
<dbReference type="Proteomes" id="UP000261540">
    <property type="component" value="Unplaced"/>
</dbReference>
<organism evidence="7 8">
    <name type="scientific">Paramormyrops kingsleyae</name>
    <dbReference type="NCBI Taxonomy" id="1676925"/>
    <lineage>
        <taxon>Eukaryota</taxon>
        <taxon>Metazoa</taxon>
        <taxon>Chordata</taxon>
        <taxon>Craniata</taxon>
        <taxon>Vertebrata</taxon>
        <taxon>Euteleostomi</taxon>
        <taxon>Actinopterygii</taxon>
        <taxon>Neopterygii</taxon>
        <taxon>Teleostei</taxon>
        <taxon>Osteoglossocephala</taxon>
        <taxon>Osteoglossomorpha</taxon>
        <taxon>Osteoglossiformes</taxon>
        <taxon>Mormyridae</taxon>
        <taxon>Paramormyrops</taxon>
    </lineage>
</organism>
<name>A0A3B3QXD6_9TELE</name>